<proteinExistence type="inferred from homology"/>
<evidence type="ECO:0000256" key="2">
    <source>
        <dbReference type="ARBA" id="ARBA00007185"/>
    </source>
</evidence>
<dbReference type="PROSITE" id="PS00450">
    <property type="entry name" value="ACONITASE_1"/>
    <property type="match status" value="1"/>
</dbReference>
<evidence type="ECO:0000256" key="1">
    <source>
        <dbReference type="ARBA" id="ARBA00001966"/>
    </source>
</evidence>
<name>A0A2R6ACM6_9ARCH</name>
<evidence type="ECO:0000256" key="7">
    <source>
        <dbReference type="ARBA" id="ARBA00023239"/>
    </source>
</evidence>
<keyword evidence="6" id="KW-0411">Iron-sulfur</keyword>
<dbReference type="Pfam" id="PF00330">
    <property type="entry name" value="Aconitase"/>
    <property type="match status" value="1"/>
</dbReference>
<dbReference type="CDD" id="cd01580">
    <property type="entry name" value="AcnA_IRP_Swivel"/>
    <property type="match status" value="1"/>
</dbReference>
<dbReference type="InterPro" id="IPR015928">
    <property type="entry name" value="Aconitase/3IPM_dehydase_swvl"/>
</dbReference>
<sequence>MSEKSTQFVESLEVARKSYRFYSLQKLEKEGIGKVSKLPLSLRVVLESLVRNFDGFSVTEEDIATLANWNAKNPAEKEIPFKVSRVLMQDFTGVPCIVDLAAMRDVVKQNGLDPKLINPVVPIDLVIDHSIQVDYFGIPDALSKNMELEFKRNKERYVFLKWAQKAFSNFTLFPPGVGIVHQVNLEYLGKNVVVDRNLAYFDSLVGTDSHTTMINGLGIVGWGVGGIEAEAAMLGEPVTFLTPKVVGVELTGSLREGVTSTDLVLTLTELLRKKDVVGKFVEFYGEGVKNLSVPDRATVSNMCPEYGATIALFPVDEATLDYLRLTGRAEEHVRLVEAYYKAQGMFGLQEEIEYSETIEFDLSSVEPTVAGPSLPWSKLTFDKIPSTIDKLVEERNKKKGGQGGKRRVEVILEDGKKVSLGDGDIVIAAITSCTNTSNPTLMIGAALLAKKAFELGLHPPPYVKTSSAPGSRVVTDYLTKSGLMAYLDALGFSIVGYGCTTCIGNSGPLPLPIEKAIQQNELIVASVLSGNRNFEMRINKDVRANYLMSPPLVVAFALAGSVNKDLSKEPIGIGKSGPVYLKDIWPNTKEIEEVIKNSIDPEMFRRRYSNFENMVPEWNELEAPSDVIFNWDPKSTYIRKPPFFDNFSIESLPKLHDIRGARALLILGDSVTTDHISPAGSIEKDSPAGKYLIEHGVQPADFNSYGARRGNHEVMMRGTFANTKIKNLMLQGVEGGYTIHYPSGERMTVYEAAMRYKAEGVPLVVIAGKEYGAGSSRDWAAKGPALLGVKAVIAESFERIHRSNLVGMGVLPLQFLNNENAKNLGLKGNEKYDILGLTNLKPSQLLTLRITRENGEVLETKVKARLDTPVEVEYYLNGGILHYVLRNIIKRAKGISVVERV</sequence>
<dbReference type="Gene3D" id="6.10.190.10">
    <property type="match status" value="1"/>
</dbReference>
<dbReference type="GO" id="GO:0003994">
    <property type="term" value="F:aconitate hydratase activity"/>
    <property type="evidence" value="ECO:0007669"/>
    <property type="project" value="UniProtKB-EC"/>
</dbReference>
<evidence type="ECO:0000313" key="12">
    <source>
        <dbReference type="Proteomes" id="UP000240880"/>
    </source>
</evidence>
<dbReference type="InterPro" id="IPR006249">
    <property type="entry name" value="Aconitase/IRP2"/>
</dbReference>
<dbReference type="EC" id="4.2.1.3" evidence="3"/>
<dbReference type="Gene3D" id="3.20.19.10">
    <property type="entry name" value="Aconitase, domain 4"/>
    <property type="match status" value="1"/>
</dbReference>
<evidence type="ECO:0000256" key="8">
    <source>
        <dbReference type="ARBA" id="ARBA00023501"/>
    </source>
</evidence>
<keyword evidence="4" id="KW-0479">Metal-binding</keyword>
<comment type="cofactor">
    <cofactor evidence="1">
        <name>[4Fe-4S] cluster</name>
        <dbReference type="ChEBI" id="CHEBI:49883"/>
    </cofactor>
</comment>
<evidence type="ECO:0000256" key="3">
    <source>
        <dbReference type="ARBA" id="ARBA00012926"/>
    </source>
</evidence>
<feature type="domain" description="Aconitase A/isopropylmalate dehydratase small subunit swivel" evidence="10">
    <location>
        <begin position="690"/>
        <end position="817"/>
    </location>
</feature>
<dbReference type="FunFam" id="3.30.499.10:FF:000002">
    <property type="entry name" value="Aconitate hydratase"/>
    <property type="match status" value="1"/>
</dbReference>
<dbReference type="GO" id="GO:0051536">
    <property type="term" value="F:iron-sulfur cluster binding"/>
    <property type="evidence" value="ECO:0007669"/>
    <property type="project" value="UniProtKB-KW"/>
</dbReference>
<dbReference type="InterPro" id="IPR001030">
    <property type="entry name" value="Acoase/IPM_deHydtase_lsu_aba"/>
</dbReference>
<evidence type="ECO:0000256" key="6">
    <source>
        <dbReference type="ARBA" id="ARBA00023014"/>
    </source>
</evidence>
<keyword evidence="7" id="KW-0456">Lyase</keyword>
<dbReference type="InterPro" id="IPR036008">
    <property type="entry name" value="Aconitase_4Fe-4S_dom"/>
</dbReference>
<dbReference type="NCBIfam" id="NF006757">
    <property type="entry name" value="PRK09277.1"/>
    <property type="match status" value="1"/>
</dbReference>
<dbReference type="CDD" id="cd01586">
    <property type="entry name" value="AcnA_IRP"/>
    <property type="match status" value="1"/>
</dbReference>
<dbReference type="SUPFAM" id="SSF53732">
    <property type="entry name" value="Aconitase iron-sulfur domain"/>
    <property type="match status" value="1"/>
</dbReference>
<dbReference type="PANTHER" id="PTHR11670">
    <property type="entry name" value="ACONITASE/IRON-RESPONSIVE ELEMENT FAMILY MEMBER"/>
    <property type="match status" value="1"/>
</dbReference>
<comment type="catalytic activity">
    <reaction evidence="8">
        <text>citrate = D-threo-isocitrate</text>
        <dbReference type="Rhea" id="RHEA:10336"/>
        <dbReference type="ChEBI" id="CHEBI:15562"/>
        <dbReference type="ChEBI" id="CHEBI:16947"/>
        <dbReference type="EC" id="4.2.1.3"/>
    </reaction>
</comment>
<dbReference type="PROSITE" id="PS01244">
    <property type="entry name" value="ACONITASE_2"/>
    <property type="match status" value="1"/>
</dbReference>
<evidence type="ECO:0000313" key="11">
    <source>
        <dbReference type="EMBL" id="PSN84162.1"/>
    </source>
</evidence>
<protein>
    <recommendedName>
        <fullName evidence="3">aconitate hydratase</fullName>
        <ecNumber evidence="3">4.2.1.3</ecNumber>
    </recommendedName>
</protein>
<dbReference type="PRINTS" id="PR00415">
    <property type="entry name" value="ACONITASE"/>
</dbReference>
<dbReference type="FunFam" id="3.20.19.10:FF:000001">
    <property type="entry name" value="Aconitate hydratase"/>
    <property type="match status" value="1"/>
</dbReference>
<evidence type="ECO:0000259" key="10">
    <source>
        <dbReference type="Pfam" id="PF00694"/>
    </source>
</evidence>
<organism evidence="11 12">
    <name type="scientific">Candidatus Marsarchaeota G1 archaeon OSP_D</name>
    <dbReference type="NCBI Taxonomy" id="1978155"/>
    <lineage>
        <taxon>Archaea</taxon>
        <taxon>Candidatus Marsarchaeota</taxon>
        <taxon>Candidatus Marsarchaeota group 1</taxon>
    </lineage>
</organism>
<dbReference type="EMBL" id="NEXC01000007">
    <property type="protein sequence ID" value="PSN84162.1"/>
    <property type="molecule type" value="Genomic_DNA"/>
</dbReference>
<dbReference type="AlphaFoldDB" id="A0A2R6ACM6"/>
<dbReference type="InterPro" id="IPR000573">
    <property type="entry name" value="AconitaseA/IPMdHydase_ssu_swvl"/>
</dbReference>
<dbReference type="InterPro" id="IPR015931">
    <property type="entry name" value="Acnase/IPM_dHydase_lsu_aba_1/3"/>
</dbReference>
<dbReference type="GO" id="GO:0046872">
    <property type="term" value="F:metal ion binding"/>
    <property type="evidence" value="ECO:0007669"/>
    <property type="project" value="UniProtKB-KW"/>
</dbReference>
<evidence type="ECO:0000256" key="4">
    <source>
        <dbReference type="ARBA" id="ARBA00022723"/>
    </source>
</evidence>
<accession>A0A2R6ACM6</accession>
<dbReference type="Proteomes" id="UP000240880">
    <property type="component" value="Unassembled WGS sequence"/>
</dbReference>
<dbReference type="Gene3D" id="3.30.499.10">
    <property type="entry name" value="Aconitase, domain 3"/>
    <property type="match status" value="2"/>
</dbReference>
<dbReference type="InterPro" id="IPR044137">
    <property type="entry name" value="AcnA_IRP_Swivel"/>
</dbReference>
<evidence type="ECO:0000256" key="5">
    <source>
        <dbReference type="ARBA" id="ARBA00023004"/>
    </source>
</evidence>
<comment type="caution">
    <text evidence="11">The sequence shown here is derived from an EMBL/GenBank/DDBJ whole genome shotgun (WGS) entry which is preliminary data.</text>
</comment>
<dbReference type="Pfam" id="PF00694">
    <property type="entry name" value="Aconitase_C"/>
    <property type="match status" value="1"/>
</dbReference>
<comment type="similarity">
    <text evidence="2">Belongs to the aconitase/IPM isomerase family.</text>
</comment>
<gene>
    <name evidence="11" type="ORF">B9Q01_02195</name>
</gene>
<dbReference type="NCBIfam" id="NF009520">
    <property type="entry name" value="PRK12881.1"/>
    <property type="match status" value="1"/>
</dbReference>
<keyword evidence="5" id="KW-0408">Iron</keyword>
<dbReference type="InterPro" id="IPR018136">
    <property type="entry name" value="Aconitase_4Fe-4S_BS"/>
</dbReference>
<feature type="domain" description="Aconitase/3-isopropylmalate dehydratase large subunit alpha/beta/alpha" evidence="9">
    <location>
        <begin position="69"/>
        <end position="560"/>
    </location>
</feature>
<evidence type="ECO:0000259" key="9">
    <source>
        <dbReference type="Pfam" id="PF00330"/>
    </source>
</evidence>
<dbReference type="SUPFAM" id="SSF52016">
    <property type="entry name" value="LeuD/IlvD-like"/>
    <property type="match status" value="1"/>
</dbReference>
<dbReference type="NCBIfam" id="TIGR01341">
    <property type="entry name" value="aconitase_1"/>
    <property type="match status" value="1"/>
</dbReference>
<reference evidence="11 12" key="1">
    <citation type="submission" date="2017-04" db="EMBL/GenBank/DDBJ databases">
        <title>Novel microbial lineages endemic to geothermal iron-oxide mats fill important gaps in the evolutionary history of Archaea.</title>
        <authorList>
            <person name="Jay Z.J."/>
            <person name="Beam J.P."/>
            <person name="Dlakic M."/>
            <person name="Rusch D.B."/>
            <person name="Kozubal M.A."/>
            <person name="Inskeep W.P."/>
        </authorList>
    </citation>
    <scope>NUCLEOTIDE SEQUENCE [LARGE SCALE GENOMIC DNA]</scope>
    <source>
        <strain evidence="11">OSP_D</strain>
    </source>
</reference>